<name>A0A8J3DTG9_9HYPH</name>
<comment type="caution">
    <text evidence="1">The sequence shown here is derived from an EMBL/GenBank/DDBJ whole genome shotgun (WGS) entry which is preliminary data.</text>
</comment>
<reference evidence="1" key="2">
    <citation type="submission" date="2020-09" db="EMBL/GenBank/DDBJ databases">
        <authorList>
            <person name="Sun Q."/>
            <person name="Kim S."/>
        </authorList>
    </citation>
    <scope>NUCLEOTIDE SEQUENCE</scope>
    <source>
        <strain evidence="1">KCTC 42249</strain>
    </source>
</reference>
<dbReference type="GO" id="GO:0032784">
    <property type="term" value="P:regulation of DNA-templated transcription elongation"/>
    <property type="evidence" value="ECO:0007669"/>
    <property type="project" value="InterPro"/>
</dbReference>
<dbReference type="Gene3D" id="3.10.50.30">
    <property type="entry name" value="Transcription elongation factor, GreA/GreB, C-terminal domain"/>
    <property type="match status" value="1"/>
</dbReference>
<reference evidence="1" key="1">
    <citation type="journal article" date="2014" name="Int. J. Syst. Evol. Microbiol.">
        <title>Complete genome sequence of Corynebacterium casei LMG S-19264T (=DSM 44701T), isolated from a smear-ripened cheese.</title>
        <authorList>
            <consortium name="US DOE Joint Genome Institute (JGI-PGF)"/>
            <person name="Walter F."/>
            <person name="Albersmeier A."/>
            <person name="Kalinowski J."/>
            <person name="Ruckert C."/>
        </authorList>
    </citation>
    <scope>NUCLEOTIDE SEQUENCE</scope>
    <source>
        <strain evidence="1">KCTC 42249</strain>
    </source>
</reference>
<dbReference type="InterPro" id="IPR036953">
    <property type="entry name" value="GreA/GreB_C_sf"/>
</dbReference>
<keyword evidence="1" id="KW-0808">Transferase</keyword>
<dbReference type="EMBL" id="BMZQ01000007">
    <property type="protein sequence ID" value="GHD24319.1"/>
    <property type="molecule type" value="Genomic_DNA"/>
</dbReference>
<dbReference type="GO" id="GO:0016301">
    <property type="term" value="F:kinase activity"/>
    <property type="evidence" value="ECO:0007669"/>
    <property type="project" value="UniProtKB-KW"/>
</dbReference>
<evidence type="ECO:0000313" key="1">
    <source>
        <dbReference type="EMBL" id="GHD24319.1"/>
    </source>
</evidence>
<evidence type="ECO:0000313" key="2">
    <source>
        <dbReference type="Proteomes" id="UP000630142"/>
    </source>
</evidence>
<accession>A0A8J3DTG9</accession>
<gene>
    <name evidence="1" type="ORF">GCM10016234_40400</name>
</gene>
<dbReference type="GO" id="GO:0003677">
    <property type="term" value="F:DNA binding"/>
    <property type="evidence" value="ECO:0007669"/>
    <property type="project" value="InterPro"/>
</dbReference>
<dbReference type="Proteomes" id="UP000630142">
    <property type="component" value="Unassembled WGS sequence"/>
</dbReference>
<proteinExistence type="predicted"/>
<keyword evidence="1" id="KW-0418">Kinase</keyword>
<sequence length="172" mass="18301">MSNDACVLTTRDFTLLQQMLNRSLGRDDPMRALLTRKLDGATVVGKDAVADDVATLNSRVSFRANDGLPQSRILTRDYQGGSVGLALAVTTPRGLALLGLTVGQSFILASNDRLMLDEVLYQPEGAGRNRALFASTPVLRQRPKLRLIQGSGGIAAPVQHSGYPDDPGPSAA</sequence>
<keyword evidence="2" id="KW-1185">Reference proteome</keyword>
<dbReference type="AlphaFoldDB" id="A0A8J3DTG9"/>
<organism evidence="1 2">
    <name type="scientific">Tianweitania populi</name>
    <dbReference type="NCBI Taxonomy" id="1607949"/>
    <lineage>
        <taxon>Bacteria</taxon>
        <taxon>Pseudomonadati</taxon>
        <taxon>Pseudomonadota</taxon>
        <taxon>Alphaproteobacteria</taxon>
        <taxon>Hyphomicrobiales</taxon>
        <taxon>Phyllobacteriaceae</taxon>
        <taxon>Tianweitania</taxon>
    </lineage>
</organism>
<protein>
    <submittedName>
        <fullName evidence="1">Nucleoside-diphosphate kinase</fullName>
    </submittedName>
</protein>